<keyword evidence="5" id="KW-1185">Reference proteome</keyword>
<dbReference type="InterPro" id="IPR036322">
    <property type="entry name" value="WD40_repeat_dom_sf"/>
</dbReference>
<evidence type="ECO:0000256" key="1">
    <source>
        <dbReference type="ARBA" id="ARBA00022574"/>
    </source>
</evidence>
<dbReference type="PANTHER" id="PTHR19848:SF8">
    <property type="entry name" value="F-BOX AND WD REPEAT DOMAIN CONTAINING 7"/>
    <property type="match status" value="1"/>
</dbReference>
<dbReference type="InterPro" id="IPR019775">
    <property type="entry name" value="WD40_repeat_CS"/>
</dbReference>
<feature type="repeat" description="WD" evidence="3">
    <location>
        <begin position="1322"/>
        <end position="1343"/>
    </location>
</feature>
<dbReference type="InterPro" id="IPR015943">
    <property type="entry name" value="WD40/YVTN_repeat-like_dom_sf"/>
</dbReference>
<dbReference type="Pfam" id="PF00400">
    <property type="entry name" value="WD40"/>
    <property type="match status" value="10"/>
</dbReference>
<keyword evidence="2" id="KW-0677">Repeat</keyword>
<reference evidence="4" key="1">
    <citation type="submission" date="2020-11" db="EMBL/GenBank/DDBJ databases">
        <title>Sequencing the genomes of 1000 actinobacteria strains.</title>
        <authorList>
            <person name="Klenk H.-P."/>
        </authorList>
    </citation>
    <scope>NUCLEOTIDE SEQUENCE</scope>
    <source>
        <strain evidence="4">DSM 45356</strain>
    </source>
</reference>
<feature type="repeat" description="WD" evidence="3">
    <location>
        <begin position="911"/>
        <end position="926"/>
    </location>
</feature>
<dbReference type="Gene3D" id="3.40.50.1460">
    <property type="match status" value="1"/>
</dbReference>
<dbReference type="SMART" id="SM00320">
    <property type="entry name" value="WD40"/>
    <property type="match status" value="11"/>
</dbReference>
<dbReference type="SUPFAM" id="SSF50978">
    <property type="entry name" value="WD40 repeat-like"/>
    <property type="match status" value="3"/>
</dbReference>
<evidence type="ECO:0000256" key="3">
    <source>
        <dbReference type="PROSITE-ProRule" id="PRU00221"/>
    </source>
</evidence>
<feature type="repeat" description="WD" evidence="3">
    <location>
        <begin position="1368"/>
        <end position="1389"/>
    </location>
</feature>
<feature type="repeat" description="WD" evidence="3">
    <location>
        <begin position="846"/>
        <end position="890"/>
    </location>
</feature>
<feature type="repeat" description="WD" evidence="3">
    <location>
        <begin position="1253"/>
        <end position="1297"/>
    </location>
</feature>
<dbReference type="PANTHER" id="PTHR19848">
    <property type="entry name" value="WD40 REPEAT PROTEIN"/>
    <property type="match status" value="1"/>
</dbReference>
<dbReference type="InterPro" id="IPR020472">
    <property type="entry name" value="WD40_PAC1"/>
</dbReference>
<dbReference type="InterPro" id="IPR001680">
    <property type="entry name" value="WD40_rpt"/>
</dbReference>
<gene>
    <name evidence="4" type="ORF">IW245_007772</name>
</gene>
<dbReference type="RefSeq" id="WP_197007975.1">
    <property type="nucleotide sequence ID" value="NZ_JADOUF010000001.1"/>
</dbReference>
<dbReference type="PROSITE" id="PS50082">
    <property type="entry name" value="WD_REPEATS_2"/>
    <property type="match status" value="9"/>
</dbReference>
<dbReference type="Proteomes" id="UP000622552">
    <property type="component" value="Unassembled WGS sequence"/>
</dbReference>
<evidence type="ECO:0000313" key="5">
    <source>
        <dbReference type="Proteomes" id="UP000622552"/>
    </source>
</evidence>
<protein>
    <submittedName>
        <fullName evidence="4">WD40 repeat protein</fullName>
    </submittedName>
</protein>
<evidence type="ECO:0000256" key="2">
    <source>
        <dbReference type="ARBA" id="ARBA00022737"/>
    </source>
</evidence>
<feature type="repeat" description="WD" evidence="3">
    <location>
        <begin position="1162"/>
        <end position="1206"/>
    </location>
</feature>
<dbReference type="PRINTS" id="PR00320">
    <property type="entry name" value="GPROTEINBRPT"/>
</dbReference>
<feature type="repeat" description="WD" evidence="3">
    <location>
        <begin position="937"/>
        <end position="980"/>
    </location>
</feature>
<organism evidence="4 5">
    <name type="scientific">Longispora fulva</name>
    <dbReference type="NCBI Taxonomy" id="619741"/>
    <lineage>
        <taxon>Bacteria</taxon>
        <taxon>Bacillati</taxon>
        <taxon>Actinomycetota</taxon>
        <taxon>Actinomycetes</taxon>
        <taxon>Micromonosporales</taxon>
        <taxon>Micromonosporaceae</taxon>
        <taxon>Longispora</taxon>
    </lineage>
</organism>
<feature type="repeat" description="WD" evidence="3">
    <location>
        <begin position="1028"/>
        <end position="1072"/>
    </location>
</feature>
<name>A0A8J7GQR0_9ACTN</name>
<feature type="repeat" description="WD" evidence="3">
    <location>
        <begin position="982"/>
        <end position="1026"/>
    </location>
</feature>
<proteinExistence type="predicted"/>
<dbReference type="PROSITE" id="PS50294">
    <property type="entry name" value="WD_REPEATS_REGION"/>
    <property type="match status" value="1"/>
</dbReference>
<keyword evidence="1 3" id="KW-0853">WD repeat</keyword>
<accession>A0A8J7GQR0</accession>
<comment type="caution">
    <text evidence="4">The sequence shown here is derived from an EMBL/GenBank/DDBJ whole genome shotgun (WGS) entry which is preliminary data.</text>
</comment>
<dbReference type="EMBL" id="JADOUF010000001">
    <property type="protein sequence ID" value="MBG6141578.1"/>
    <property type="molecule type" value="Genomic_DNA"/>
</dbReference>
<evidence type="ECO:0000313" key="4">
    <source>
        <dbReference type="EMBL" id="MBG6141578.1"/>
    </source>
</evidence>
<dbReference type="Gene3D" id="2.130.10.10">
    <property type="entry name" value="YVTN repeat-like/Quinoprotein amine dehydrogenase"/>
    <property type="match status" value="4"/>
</dbReference>
<dbReference type="CDD" id="cd00200">
    <property type="entry name" value="WD40"/>
    <property type="match status" value="2"/>
</dbReference>
<dbReference type="PROSITE" id="PS00678">
    <property type="entry name" value="WD_REPEATS_1"/>
    <property type="match status" value="2"/>
</dbReference>
<sequence length="1439" mass="151888">MSDSIDEEILHRHFVAIATSEYDDASMWSRLPGVGDEVASMSGWLCDEELGARRFSPSETQLAESPTLTEIQTFLYSSGTAWTTSDAVVVFVTGHGYRDDAAHWTVLKATEIARINSTAIKTADIMAVLAEKGAEHVMVIFDMCFSGGAAAEIARFNNDPAKSMLVLASATKNEEALVGGLTSAVAEFLAEAATIDKFSHGPYFRVDEFLDAVAMLLPAGQQLVPLHAPLSARRTFSPCLPNPRYRPRFTARYARQDLVMSVEEFAASQSRPILMSRLIEFTAAAPSTMVLTGSAGCGKSSALSWLVSLSDPDFLAEAVEEVADVPDGLRPERGAVDVAVRATRMYPYQVLEKICRGLSVPLGDHDGEGAVPHLLAAWSEWLRSHGRPVTVVVDALDEAKDPEELITDVLSELERRTPLPRQVRLLVGVRSYESDERAPAAPLARTVADFAETKLGAARLRADRPPLWEPTDLATYISRVLVETGGSPLERADPGAVRGFVEVIAEKAGTSFLFANRAATSLAAREQPVDVDDPAWRASLDDDIIGVFRDDLERSFPDQVSRERIVHLLRAVAFAKGRGLPWNRIWPLVTHAVANHPDHTYGDEDVRRLLESRVAGYLVTDTDDDTTVYRLRHDTLRTTLRDRWQDLLPQEVRPAGADQSIEAVEGGIALELSRLATQPRAGRDDLAPQPYLRRHLAEHAHAGGVLTDQVIPDQLLPYVDVVALRRIAEESPVGRAGRGLSLLSVIRKVSHQWDWESPGHNAAALEMWAAVDGIVLPDALAKGSWRVRWASPSRDSGEIIARGAAPVSVVAAATLPDGRSLIVAAGVDPTMRLWDIATGPASARPLVGHSKPVFAAATDILPDGRAVLVSAGGDGTVRVWDLEAATPMGEPFVLELRSLATMILPDGRLGLVAGHDDGSVRVWDIDGAVAVPVGAPLGGHDGPVLAVALLALPGRMAAVTGGDDGTVRRWDLTSGTSVGPPLHGHERPVTAVATAMLPDGRAVAVTGGDDGVARLWNLADGGSVGEPLSGHDGPVTAVAMAVLNGDQAVAVTGGDDTTVRLWHLSDDAATCRVLAGHNRPVTSVTVVTLPGQRVVAVTGSWDATTRRWDLADLSASDDRPVHEGLATALATAVLPEGLVALTSRDDQVWVGGLADDPSRRSLVGHDRPVLAVATTTVPGIGAVAVTGSWDTTVRVWRLDTAEPLGQPYGKGHGPVMAVAVADLPGLGRVVVAASWHDARVWNLLDGTPACAPLVGHSGPVRCVATAVLGDGRVVAVSGGDDGTVRCWDLVDGAPVGEPLVGHVLPVRCVATAVLGDGRVVAVSGGGDGTVRCWDLADGAPVGEPLVGHVLPVRCVATAVLGDGRVVAVSGGGDGTVRCWDLADGAPIGVPLPCPVAVTAVSVVTADSGGPSVALAGNDFLAHVDLPTGPYWWPSSQPQA</sequence>